<evidence type="ECO:0000259" key="2">
    <source>
        <dbReference type="PROSITE" id="PS50967"/>
    </source>
</evidence>
<dbReference type="OrthoDB" id="382111at2759"/>
<feature type="compositionally biased region" description="Basic and acidic residues" evidence="1">
    <location>
        <begin position="198"/>
        <end position="213"/>
    </location>
</feature>
<feature type="region of interest" description="Disordered" evidence="1">
    <location>
        <begin position="176"/>
        <end position="217"/>
    </location>
</feature>
<keyword evidence="4" id="KW-1185">Reference proteome</keyword>
<dbReference type="GeneID" id="39749788"/>
<evidence type="ECO:0000313" key="4">
    <source>
        <dbReference type="Proteomes" id="UP000195521"/>
    </source>
</evidence>
<dbReference type="EMBL" id="BDQF01000014">
    <property type="protein sequence ID" value="GAW83045.1"/>
    <property type="molecule type" value="Genomic_DNA"/>
</dbReference>
<name>A0A1Y1JNM1_PLAGO</name>
<dbReference type="SUPFAM" id="SSF47819">
    <property type="entry name" value="HRDC-like"/>
    <property type="match status" value="1"/>
</dbReference>
<dbReference type="GO" id="GO:0003676">
    <property type="term" value="F:nucleic acid binding"/>
    <property type="evidence" value="ECO:0007669"/>
    <property type="project" value="InterPro"/>
</dbReference>
<dbReference type="InterPro" id="IPR044876">
    <property type="entry name" value="HRDC_dom_sf"/>
</dbReference>
<dbReference type="RefSeq" id="XP_028545634.1">
    <property type="nucleotide sequence ID" value="XM_028689833.1"/>
</dbReference>
<evidence type="ECO:0000256" key="1">
    <source>
        <dbReference type="SAM" id="MobiDB-lite"/>
    </source>
</evidence>
<dbReference type="GO" id="GO:0000166">
    <property type="term" value="F:nucleotide binding"/>
    <property type="evidence" value="ECO:0007669"/>
    <property type="project" value="InterPro"/>
</dbReference>
<dbReference type="AlphaFoldDB" id="A0A1Y1JNM1"/>
<organism evidence="3 4">
    <name type="scientific">Plasmodium gonderi</name>
    <dbReference type="NCBI Taxonomy" id="77519"/>
    <lineage>
        <taxon>Eukaryota</taxon>
        <taxon>Sar</taxon>
        <taxon>Alveolata</taxon>
        <taxon>Apicomplexa</taxon>
        <taxon>Aconoidasida</taxon>
        <taxon>Haemosporida</taxon>
        <taxon>Plasmodiidae</taxon>
        <taxon>Plasmodium</taxon>
        <taxon>Plasmodium (Plasmodium)</taxon>
    </lineage>
</organism>
<dbReference type="Gene3D" id="1.10.150.80">
    <property type="entry name" value="HRDC domain"/>
    <property type="match status" value="1"/>
</dbReference>
<accession>A0A1Y1JNM1</accession>
<protein>
    <recommendedName>
        <fullName evidence="2">HRDC domain-containing protein</fullName>
    </recommendedName>
</protein>
<proteinExistence type="predicted"/>
<feature type="domain" description="HRDC" evidence="2">
    <location>
        <begin position="308"/>
        <end position="389"/>
    </location>
</feature>
<sequence>MKKTKVINNLHEQVKSLDDNNIPYKYYSASNNINIQNYLKESKIIYKCPPNSYISLNELLKLVDTLNNSENDNVKYSVCNSENGTSETCNRNVSKDENTYGQVNYRSHNNINNNILMSEAKMFNQDPYHNAAYHSYKNEYMEYGYHHNCQYYDKYTSNNNHLNSNNPSNRNTYMFHDDYRNGGNYGGHAHLQNNGNDRNVDNRKNESRSRDNNNETNHNIVNHNMSNHNMSNHNMSNHNMSNHNMNNHNIGNHNMNSHNIDYPSSCRNASGSNEVCTLSSAPSNPNERKDIIPMNPMKAQTSPQASVSNKDGNLLKILLECRSNLSKWNNITDPEKLISTKNLKLLLLHRPNSIDDMKNLNLTGFGEDKIKKYGYYFLNIFLSGYIEGK</sequence>
<dbReference type="OMA" id="NMSNHNM"/>
<gene>
    <name evidence="3" type="ORF">PGO_133170</name>
</gene>
<dbReference type="Proteomes" id="UP000195521">
    <property type="component" value="Unassembled WGS sequence"/>
</dbReference>
<reference evidence="4" key="1">
    <citation type="submission" date="2017-04" db="EMBL/GenBank/DDBJ databases">
        <title>Plasmodium gonderi genome.</title>
        <authorList>
            <person name="Arisue N."/>
            <person name="Honma H."/>
            <person name="Kawai S."/>
            <person name="Tougan T."/>
            <person name="Tanabe K."/>
            <person name="Horii T."/>
        </authorList>
    </citation>
    <scope>NUCLEOTIDE SEQUENCE [LARGE SCALE GENOMIC DNA]</scope>
    <source>
        <strain evidence="4">ATCC 30045</strain>
    </source>
</reference>
<dbReference type="InterPro" id="IPR002121">
    <property type="entry name" value="HRDC_dom"/>
</dbReference>
<comment type="caution">
    <text evidence="3">The sequence shown here is derived from an EMBL/GenBank/DDBJ whole genome shotgun (WGS) entry which is preliminary data.</text>
</comment>
<dbReference type="InterPro" id="IPR010997">
    <property type="entry name" value="HRDC-like_sf"/>
</dbReference>
<dbReference type="PROSITE" id="PS50967">
    <property type="entry name" value="HRDC"/>
    <property type="match status" value="1"/>
</dbReference>
<evidence type="ECO:0000313" key="3">
    <source>
        <dbReference type="EMBL" id="GAW83045.1"/>
    </source>
</evidence>